<gene>
    <name evidence="2" type="ORF">EOK75_04185</name>
</gene>
<dbReference type="Pfam" id="PF00149">
    <property type="entry name" value="Metallophos"/>
    <property type="match status" value="1"/>
</dbReference>
<evidence type="ECO:0000313" key="2">
    <source>
        <dbReference type="EMBL" id="QCO55050.1"/>
    </source>
</evidence>
<dbReference type="InterPro" id="IPR029052">
    <property type="entry name" value="Metallo-depent_PP-like"/>
</dbReference>
<proteinExistence type="predicted"/>
<evidence type="ECO:0000313" key="3">
    <source>
        <dbReference type="Proteomes" id="UP000298631"/>
    </source>
</evidence>
<protein>
    <submittedName>
        <fullName evidence="2">Metallophosphoesterase</fullName>
    </submittedName>
</protein>
<organism evidence="2 3">
    <name type="scientific">Pseudorhodobacter turbinis</name>
    <dbReference type="NCBI Taxonomy" id="2500533"/>
    <lineage>
        <taxon>Bacteria</taxon>
        <taxon>Pseudomonadati</taxon>
        <taxon>Pseudomonadota</taxon>
        <taxon>Alphaproteobacteria</taxon>
        <taxon>Rhodobacterales</taxon>
        <taxon>Paracoccaceae</taxon>
        <taxon>Pseudorhodobacter</taxon>
    </lineage>
</organism>
<dbReference type="OrthoDB" id="5695107at2"/>
<dbReference type="KEGG" id="pseb:EOK75_04185"/>
<dbReference type="EMBL" id="CP039964">
    <property type="protein sequence ID" value="QCO55050.1"/>
    <property type="molecule type" value="Genomic_DNA"/>
</dbReference>
<accession>A0A4P8EDK5</accession>
<dbReference type="SUPFAM" id="SSF56300">
    <property type="entry name" value="Metallo-dependent phosphatases"/>
    <property type="match status" value="1"/>
</dbReference>
<dbReference type="Gene3D" id="3.60.21.10">
    <property type="match status" value="2"/>
</dbReference>
<sequence length="323" mass="34913">MLRSLNETLHSTRVFNESEPALRAALDEVQAKGITLVLILGDMTDDGQTPNWEAAATILRDYEARADMRFFLTPGNHDQWVNDDLAQTKEFSAKDGSVFTVSSTSDNANAPTPAMQRLSYGQMLPHASGFGFAPHLDDLLWETPFGTDPALEARMGAIVTDDMGTIPVSDLSYLVEPVAGLWVLSIDASVYWPDPASNKSGWRDGSSEGWAAVLQRKSWLLDWMSDVSARAEQLGKRLITFSHYPVLDVLNGASGQVDAGGKRRMMPDAGMAARIAATGIGLHFSGHWHLNRSATRLATSGTPALTNIATPSTVGYPISHKGG</sequence>
<dbReference type="GO" id="GO:0016787">
    <property type="term" value="F:hydrolase activity"/>
    <property type="evidence" value="ECO:0007669"/>
    <property type="project" value="InterPro"/>
</dbReference>
<dbReference type="Proteomes" id="UP000298631">
    <property type="component" value="Chromosome"/>
</dbReference>
<dbReference type="AlphaFoldDB" id="A0A4P8EDK5"/>
<feature type="domain" description="Calcineurin-like phosphoesterase" evidence="1">
    <location>
        <begin position="20"/>
        <end position="84"/>
    </location>
</feature>
<dbReference type="InterPro" id="IPR004843">
    <property type="entry name" value="Calcineurin-like_PHP"/>
</dbReference>
<evidence type="ECO:0000259" key="1">
    <source>
        <dbReference type="Pfam" id="PF00149"/>
    </source>
</evidence>
<reference evidence="2 3" key="1">
    <citation type="submission" date="2019-05" db="EMBL/GenBank/DDBJ databases">
        <title>Pseudorhodobacter turbinis sp. nov., isolated from the gut of the Korean turban shell.</title>
        <authorList>
            <person name="Jeong Y.-S."/>
            <person name="Kang W.-R."/>
            <person name="Bae J.-W."/>
        </authorList>
    </citation>
    <scope>NUCLEOTIDE SEQUENCE [LARGE SCALE GENOMIC DNA]</scope>
    <source>
        <strain evidence="2 3">S12M18</strain>
    </source>
</reference>
<name>A0A4P8EDK5_9RHOB</name>
<keyword evidence="3" id="KW-1185">Reference proteome</keyword>